<keyword evidence="4" id="KW-0547">Nucleotide-binding</keyword>
<dbReference type="EMBL" id="JAODUP010000031">
    <property type="protein sequence ID" value="KAK2167188.1"/>
    <property type="molecule type" value="Genomic_DNA"/>
</dbReference>
<dbReference type="GO" id="GO:0006635">
    <property type="term" value="P:fatty acid beta-oxidation"/>
    <property type="evidence" value="ECO:0007669"/>
    <property type="project" value="TreeGrafter"/>
</dbReference>
<comment type="caution">
    <text evidence="10">The sequence shown here is derived from an EMBL/GenBank/DDBJ whole genome shotgun (WGS) entry which is preliminary data.</text>
</comment>
<dbReference type="SUPFAM" id="SSF52540">
    <property type="entry name" value="P-loop containing nucleoside triphosphate hydrolases"/>
    <property type="match status" value="1"/>
</dbReference>
<evidence type="ECO:0000256" key="6">
    <source>
        <dbReference type="ARBA" id="ARBA00022989"/>
    </source>
</evidence>
<feature type="transmembrane region" description="Helical" evidence="8">
    <location>
        <begin position="263"/>
        <end position="282"/>
    </location>
</feature>
<dbReference type="Proteomes" id="UP001208570">
    <property type="component" value="Unassembled WGS sequence"/>
</dbReference>
<keyword evidence="3 8" id="KW-0812">Transmembrane</keyword>
<evidence type="ECO:0000313" key="10">
    <source>
        <dbReference type="EMBL" id="KAK2167188.1"/>
    </source>
</evidence>
<dbReference type="Pfam" id="PF00005">
    <property type="entry name" value="ABC_tran"/>
    <property type="match status" value="1"/>
</dbReference>
<sequence length="532" mass="60567">MNEKGFYFDIVFFKRFLRVLKILFPKWCSVTVLLFFLLLCVLLLRQVVVYNVGLIPSKYYGVLGEKDFKGFVSHTVYSLVLTISVAFLYATEGYIASVFYVTNRKILTRHLHKKYFQDILYYQLNVLDGIVDNPDQRITQDCDGLCKSFSDIIAKLLISPFVICYYMYDTWARFKHMQIRSNAESAAFYRCGHVEEDKANSKLDSLISTQNRLVLKEYGLNFSVKLADYMGSILNYIILAVPIFGGAYNNLTPSELSSVISKNAFVTVYLIYSFTSVIDLAINVTDLAGVTHRVAHMMEQLNKWSCHDKDLQDTAIDVYPGSAFMRDSNISDTAFIVTDLTYSPPNSHDKILVKDLSFDLKAKRNILITGDSGCGKTSLLRILGCLWKARSGTVERKIIHGPKGVLYLPQKPFLTDGSLRQQIMYPYNECNYIGKLKYDMLSPGETQRLSFVRLFYSHPPFAVLDEATSQVSLDMERILYEQCHKLGITLCSVGHRDSLRAFHQCELHLDGCGGWCITDLRTEEGSGENCHL</sequence>
<dbReference type="GO" id="GO:0005524">
    <property type="term" value="F:ATP binding"/>
    <property type="evidence" value="ECO:0007669"/>
    <property type="project" value="UniProtKB-KW"/>
</dbReference>
<dbReference type="Gene3D" id="3.40.50.300">
    <property type="entry name" value="P-loop containing nucleotide triphosphate hydrolases"/>
    <property type="match status" value="2"/>
</dbReference>
<dbReference type="GO" id="GO:0007031">
    <property type="term" value="P:peroxisome organization"/>
    <property type="evidence" value="ECO:0007669"/>
    <property type="project" value="TreeGrafter"/>
</dbReference>
<feature type="transmembrane region" description="Helical" evidence="8">
    <location>
        <begin position="76"/>
        <end position="101"/>
    </location>
</feature>
<keyword evidence="7 8" id="KW-0472">Membrane</keyword>
<dbReference type="GO" id="GO:0140359">
    <property type="term" value="F:ABC-type transporter activity"/>
    <property type="evidence" value="ECO:0007669"/>
    <property type="project" value="InterPro"/>
</dbReference>
<dbReference type="InterPro" id="IPR003593">
    <property type="entry name" value="AAA+_ATPase"/>
</dbReference>
<gene>
    <name evidence="10" type="ORF">LSH36_31g02068</name>
</gene>
<keyword evidence="11" id="KW-1185">Reference proteome</keyword>
<dbReference type="PANTHER" id="PTHR11384">
    <property type="entry name" value="ATP-BINDING CASSETTE, SUB-FAMILY D MEMBER"/>
    <property type="match status" value="1"/>
</dbReference>
<reference evidence="10" key="1">
    <citation type="journal article" date="2023" name="Mol. Biol. Evol.">
        <title>Third-Generation Sequencing Reveals the Adaptive Role of the Epigenome in Three Deep-Sea Polychaetes.</title>
        <authorList>
            <person name="Perez M."/>
            <person name="Aroh O."/>
            <person name="Sun Y."/>
            <person name="Lan Y."/>
            <person name="Juniper S.K."/>
            <person name="Young C.R."/>
            <person name="Angers B."/>
            <person name="Qian P.Y."/>
        </authorList>
    </citation>
    <scope>NUCLEOTIDE SEQUENCE</scope>
    <source>
        <strain evidence="10">P08H-3</strain>
    </source>
</reference>
<evidence type="ECO:0000256" key="2">
    <source>
        <dbReference type="ARBA" id="ARBA00022448"/>
    </source>
</evidence>
<dbReference type="GO" id="GO:0042760">
    <property type="term" value="P:very long-chain fatty acid catabolic process"/>
    <property type="evidence" value="ECO:0007669"/>
    <property type="project" value="TreeGrafter"/>
</dbReference>
<evidence type="ECO:0000256" key="4">
    <source>
        <dbReference type="ARBA" id="ARBA00022741"/>
    </source>
</evidence>
<feature type="domain" description="ABC transporter" evidence="9">
    <location>
        <begin position="335"/>
        <end position="529"/>
    </location>
</feature>
<feature type="transmembrane region" description="Helical" evidence="8">
    <location>
        <begin position="233"/>
        <end position="251"/>
    </location>
</feature>
<name>A0AAD9KB25_9ANNE</name>
<dbReference type="Pfam" id="PF06472">
    <property type="entry name" value="ABC_membrane_2"/>
    <property type="match status" value="1"/>
</dbReference>
<proteinExistence type="inferred from homology"/>
<organism evidence="10 11">
    <name type="scientific">Paralvinella palmiformis</name>
    <dbReference type="NCBI Taxonomy" id="53620"/>
    <lineage>
        <taxon>Eukaryota</taxon>
        <taxon>Metazoa</taxon>
        <taxon>Spiralia</taxon>
        <taxon>Lophotrochozoa</taxon>
        <taxon>Annelida</taxon>
        <taxon>Polychaeta</taxon>
        <taxon>Sedentaria</taxon>
        <taxon>Canalipalpata</taxon>
        <taxon>Terebellida</taxon>
        <taxon>Terebelliformia</taxon>
        <taxon>Alvinellidae</taxon>
        <taxon>Paralvinella</taxon>
    </lineage>
</organism>
<dbReference type="SMART" id="SM00382">
    <property type="entry name" value="AAA"/>
    <property type="match status" value="1"/>
</dbReference>
<dbReference type="InterPro" id="IPR027417">
    <property type="entry name" value="P-loop_NTPase"/>
</dbReference>
<keyword evidence="2" id="KW-0813">Transport</keyword>
<dbReference type="InterPro" id="IPR011527">
    <property type="entry name" value="ABC1_TM_dom"/>
</dbReference>
<evidence type="ECO:0000256" key="3">
    <source>
        <dbReference type="ARBA" id="ARBA00022692"/>
    </source>
</evidence>
<dbReference type="GO" id="GO:0005778">
    <property type="term" value="C:peroxisomal membrane"/>
    <property type="evidence" value="ECO:0007669"/>
    <property type="project" value="TreeGrafter"/>
</dbReference>
<keyword evidence="6 8" id="KW-1133">Transmembrane helix</keyword>
<dbReference type="InterPro" id="IPR050835">
    <property type="entry name" value="ABC_transporter_sub-D"/>
</dbReference>
<dbReference type="CDD" id="cd03223">
    <property type="entry name" value="ABCD_peroxisomal_ALDP"/>
    <property type="match status" value="1"/>
</dbReference>
<evidence type="ECO:0000256" key="5">
    <source>
        <dbReference type="ARBA" id="ARBA00022840"/>
    </source>
</evidence>
<dbReference type="InterPro" id="IPR003439">
    <property type="entry name" value="ABC_transporter-like_ATP-bd"/>
</dbReference>
<evidence type="ECO:0000259" key="9">
    <source>
        <dbReference type="PROSITE" id="PS50893"/>
    </source>
</evidence>
<dbReference type="GO" id="GO:0016887">
    <property type="term" value="F:ATP hydrolysis activity"/>
    <property type="evidence" value="ECO:0007669"/>
    <property type="project" value="InterPro"/>
</dbReference>
<protein>
    <recommendedName>
        <fullName evidence="9">ABC transporter domain-containing protein</fullName>
    </recommendedName>
</protein>
<evidence type="ECO:0000256" key="8">
    <source>
        <dbReference type="SAM" id="Phobius"/>
    </source>
</evidence>
<dbReference type="PROSITE" id="PS50893">
    <property type="entry name" value="ABC_TRANSPORTER_2"/>
    <property type="match status" value="1"/>
</dbReference>
<dbReference type="GO" id="GO:0005324">
    <property type="term" value="F:long-chain fatty acid transmembrane transporter activity"/>
    <property type="evidence" value="ECO:0007669"/>
    <property type="project" value="TreeGrafter"/>
</dbReference>
<feature type="transmembrane region" description="Helical" evidence="8">
    <location>
        <begin position="23"/>
        <end position="44"/>
    </location>
</feature>
<evidence type="ECO:0000256" key="1">
    <source>
        <dbReference type="ARBA" id="ARBA00008575"/>
    </source>
</evidence>
<dbReference type="AlphaFoldDB" id="A0AAD9KB25"/>
<evidence type="ECO:0000256" key="7">
    <source>
        <dbReference type="ARBA" id="ARBA00023136"/>
    </source>
</evidence>
<dbReference type="GO" id="GO:0015910">
    <property type="term" value="P:long-chain fatty acid import into peroxisome"/>
    <property type="evidence" value="ECO:0007669"/>
    <property type="project" value="TreeGrafter"/>
</dbReference>
<evidence type="ECO:0000313" key="11">
    <source>
        <dbReference type="Proteomes" id="UP001208570"/>
    </source>
</evidence>
<comment type="similarity">
    <text evidence="1">Belongs to the ABC transporter superfamily. ABCD family. Peroxisomal fatty acyl CoA transporter (TC 3.A.1.203) subfamily.</text>
</comment>
<dbReference type="PANTHER" id="PTHR11384:SF59">
    <property type="entry name" value="LYSOSOMAL COBALAMIN TRANSPORTER ABCD4"/>
    <property type="match status" value="1"/>
</dbReference>
<keyword evidence="5" id="KW-0067">ATP-binding</keyword>
<accession>A0AAD9KB25</accession>